<reference evidence="2 3" key="1">
    <citation type="submission" date="2019-01" db="EMBL/GenBank/DDBJ databases">
        <authorList>
            <person name="Sayadi A."/>
        </authorList>
    </citation>
    <scope>NUCLEOTIDE SEQUENCE [LARGE SCALE GENOMIC DNA]</scope>
</reference>
<keyword evidence="3" id="KW-1185">Reference proteome</keyword>
<proteinExistence type="predicted"/>
<dbReference type="Proteomes" id="UP000410492">
    <property type="component" value="Unassembled WGS sequence"/>
</dbReference>
<name>A0A653CLN2_CALMS</name>
<evidence type="ECO:0000313" key="2">
    <source>
        <dbReference type="EMBL" id="VEN48789.1"/>
    </source>
</evidence>
<protein>
    <submittedName>
        <fullName evidence="2">Uncharacterized protein</fullName>
    </submittedName>
</protein>
<feature type="region of interest" description="Disordered" evidence="1">
    <location>
        <begin position="1"/>
        <end position="71"/>
    </location>
</feature>
<accession>A0A653CLN2</accession>
<sequence length="71" mass="7036">MSITAGAPIANLAQPGSSEMAATDQPGSSGMQTTAQVVGRSTPGQPGPSGRQDEMVATDQPGPSGMQPHTD</sequence>
<dbReference type="AlphaFoldDB" id="A0A653CLN2"/>
<dbReference type="EMBL" id="CAACVG010008169">
    <property type="protein sequence ID" value="VEN48789.1"/>
    <property type="molecule type" value="Genomic_DNA"/>
</dbReference>
<gene>
    <name evidence="2" type="ORF">CALMAC_LOCUS10119</name>
</gene>
<evidence type="ECO:0000313" key="3">
    <source>
        <dbReference type="Proteomes" id="UP000410492"/>
    </source>
</evidence>
<evidence type="ECO:0000256" key="1">
    <source>
        <dbReference type="SAM" id="MobiDB-lite"/>
    </source>
</evidence>
<feature type="compositionally biased region" description="Polar residues" evidence="1">
    <location>
        <begin position="25"/>
        <end position="36"/>
    </location>
</feature>
<organism evidence="2 3">
    <name type="scientific">Callosobruchus maculatus</name>
    <name type="common">Southern cowpea weevil</name>
    <name type="synonym">Pulse bruchid</name>
    <dbReference type="NCBI Taxonomy" id="64391"/>
    <lineage>
        <taxon>Eukaryota</taxon>
        <taxon>Metazoa</taxon>
        <taxon>Ecdysozoa</taxon>
        <taxon>Arthropoda</taxon>
        <taxon>Hexapoda</taxon>
        <taxon>Insecta</taxon>
        <taxon>Pterygota</taxon>
        <taxon>Neoptera</taxon>
        <taxon>Endopterygota</taxon>
        <taxon>Coleoptera</taxon>
        <taxon>Polyphaga</taxon>
        <taxon>Cucujiformia</taxon>
        <taxon>Chrysomeloidea</taxon>
        <taxon>Chrysomelidae</taxon>
        <taxon>Bruchinae</taxon>
        <taxon>Bruchini</taxon>
        <taxon>Callosobruchus</taxon>
    </lineage>
</organism>